<evidence type="ECO:0000313" key="4">
    <source>
        <dbReference type="Proteomes" id="UP000694891"/>
    </source>
</evidence>
<dbReference type="PROSITE" id="PS51406">
    <property type="entry name" value="FIBRINOGEN_C_2"/>
    <property type="match status" value="1"/>
</dbReference>
<keyword evidence="4" id="KW-1185">Reference proteome</keyword>
<feature type="domain" description="Fibrinogen C-terminal" evidence="3">
    <location>
        <begin position="287"/>
        <end position="329"/>
    </location>
</feature>
<reference evidence="5" key="1">
    <citation type="submission" date="2025-08" db="UniProtKB">
        <authorList>
            <consortium name="RefSeq"/>
        </authorList>
    </citation>
    <scope>IDENTIFICATION</scope>
</reference>
<feature type="chain" id="PRO_5041209003" evidence="2">
    <location>
        <begin position="27"/>
        <end position="329"/>
    </location>
</feature>
<name>A0A9Y4K6Y9_9TELE</name>
<dbReference type="SUPFAM" id="SSF57997">
    <property type="entry name" value="Tropomyosin"/>
    <property type="match status" value="1"/>
</dbReference>
<keyword evidence="1" id="KW-0175">Coiled coil</keyword>
<dbReference type="InterPro" id="IPR002181">
    <property type="entry name" value="Fibrinogen_a/b/g_C_dom"/>
</dbReference>
<feature type="coiled-coil region" evidence="1">
    <location>
        <begin position="169"/>
        <end position="206"/>
    </location>
</feature>
<protein>
    <submittedName>
        <fullName evidence="5">Angiopoietin-4-like</fullName>
    </submittedName>
</protein>
<accession>A0A9Y4K6Y9</accession>
<dbReference type="Gene3D" id="1.20.5.170">
    <property type="match status" value="1"/>
</dbReference>
<dbReference type="SUPFAM" id="SSF56496">
    <property type="entry name" value="Fibrinogen C-terminal domain-like"/>
    <property type="match status" value="1"/>
</dbReference>
<evidence type="ECO:0000256" key="2">
    <source>
        <dbReference type="SAM" id="SignalP"/>
    </source>
</evidence>
<evidence type="ECO:0000313" key="5">
    <source>
        <dbReference type="RefSeq" id="XP_008289010.1"/>
    </source>
</evidence>
<dbReference type="InterPro" id="IPR036056">
    <property type="entry name" value="Fibrinogen-like_C"/>
</dbReference>
<dbReference type="Gene3D" id="3.90.215.10">
    <property type="entry name" value="Gamma Fibrinogen, chain A, domain 1"/>
    <property type="match status" value="1"/>
</dbReference>
<dbReference type="RefSeq" id="XP_008289010.1">
    <property type="nucleotide sequence ID" value="XM_008290788.1"/>
</dbReference>
<dbReference type="GeneID" id="103363848"/>
<dbReference type="AlphaFoldDB" id="A0A9Y4K6Y9"/>
<evidence type="ECO:0000256" key="1">
    <source>
        <dbReference type="SAM" id="Coils"/>
    </source>
</evidence>
<evidence type="ECO:0000259" key="3">
    <source>
        <dbReference type="PROSITE" id="PS51406"/>
    </source>
</evidence>
<keyword evidence="2" id="KW-0732">Signal</keyword>
<proteinExistence type="predicted"/>
<dbReference type="Proteomes" id="UP000694891">
    <property type="component" value="Unplaced"/>
</dbReference>
<dbReference type="InterPro" id="IPR014716">
    <property type="entry name" value="Fibrinogen_a/b/g_C_1"/>
</dbReference>
<organism evidence="4 5">
    <name type="scientific">Stegastes partitus</name>
    <name type="common">bicolor damselfish</name>
    <dbReference type="NCBI Taxonomy" id="144197"/>
    <lineage>
        <taxon>Eukaryota</taxon>
        <taxon>Metazoa</taxon>
        <taxon>Chordata</taxon>
        <taxon>Craniata</taxon>
        <taxon>Vertebrata</taxon>
        <taxon>Euteleostomi</taxon>
        <taxon>Actinopterygii</taxon>
        <taxon>Neopterygii</taxon>
        <taxon>Teleostei</taxon>
        <taxon>Neoteleostei</taxon>
        <taxon>Acanthomorphata</taxon>
        <taxon>Ovalentaria</taxon>
        <taxon>Pomacentridae</taxon>
        <taxon>Stegastes</taxon>
    </lineage>
</organism>
<sequence length="329" mass="37098">MFRMKWQSMFLFFILLTGWCFRPVNGDFVASDEHSDIGNDEGVHPIIRRETNADDPDMRMETNWDVPNMNEDNYGDADWHPPSSLLETHSDLTPDAPLVVRSDNTDADDGANPAMNQNVGSSSSQCGDFSSHLTSNGQCRLTASLPPVGTSQKRCPDMFRCTDDVSYWLHENRNRKDQLEELKETVSELQEELRNHQQRVKTLEMQSEESLSLNSTFQQRLRSLEQRQAEADTLLHVHAALLHELQAQLRNLSDTVQGMSHNTGCTVSILRATPPLGMRDTLPPDGKYLSFCPSDCASLFYNGVRRSGVYTIVMSSGSTLPVYCDMETE</sequence>
<feature type="signal peptide" evidence="2">
    <location>
        <begin position="1"/>
        <end position="26"/>
    </location>
</feature>
<feature type="non-terminal residue" evidence="5">
    <location>
        <position position="329"/>
    </location>
</feature>
<gene>
    <name evidence="5" type="primary">LOC103363848</name>
</gene>